<gene>
    <name evidence="1" type="ORF">RTCCBAU85039_4610</name>
    <name evidence="2" type="ORF">SAMN05216228_102313</name>
</gene>
<evidence type="ECO:0000313" key="4">
    <source>
        <dbReference type="Proteomes" id="UP000198939"/>
    </source>
</evidence>
<reference evidence="3" key="1">
    <citation type="submission" date="2016-10" db="EMBL/GenBank/DDBJ databases">
        <authorList>
            <person name="Wibberg D."/>
        </authorList>
    </citation>
    <scope>NUCLEOTIDE SEQUENCE [LARGE SCALE GENOMIC DNA]</scope>
</reference>
<dbReference type="Proteomes" id="UP000183063">
    <property type="component" value="Unassembled WGS sequence"/>
</dbReference>
<organism evidence="1 3">
    <name type="scientific">Rhizobium tibeticum</name>
    <dbReference type="NCBI Taxonomy" id="501024"/>
    <lineage>
        <taxon>Bacteria</taxon>
        <taxon>Pseudomonadati</taxon>
        <taxon>Pseudomonadota</taxon>
        <taxon>Alphaproteobacteria</taxon>
        <taxon>Hyphomicrobiales</taxon>
        <taxon>Rhizobiaceae</taxon>
        <taxon>Rhizobium/Agrobacterium group</taxon>
        <taxon>Rhizobium</taxon>
    </lineage>
</organism>
<evidence type="ECO:0000313" key="3">
    <source>
        <dbReference type="Proteomes" id="UP000183063"/>
    </source>
</evidence>
<dbReference type="STRING" id="501024.RTCCBAU85039_4610"/>
<name>A0A1H8S1G9_9HYPH</name>
<evidence type="ECO:0000313" key="2">
    <source>
        <dbReference type="EMBL" id="SEO72531.1"/>
    </source>
</evidence>
<keyword evidence="4" id="KW-1185">Reference proteome</keyword>
<accession>A0A1H8S1G9</accession>
<dbReference type="EMBL" id="FOCV01000023">
    <property type="protein sequence ID" value="SEO72531.1"/>
    <property type="molecule type" value="Genomic_DNA"/>
</dbReference>
<dbReference type="EMBL" id="FNXB01000029">
    <property type="protein sequence ID" value="SEI10870.1"/>
    <property type="molecule type" value="Genomic_DNA"/>
</dbReference>
<protein>
    <submittedName>
        <fullName evidence="1">Uncharacterized protein</fullName>
    </submittedName>
</protein>
<reference evidence="1" key="2">
    <citation type="submission" date="2016-10" db="EMBL/GenBank/DDBJ databases">
        <authorList>
            <person name="de Groot N.N."/>
        </authorList>
    </citation>
    <scope>NUCLEOTIDE SEQUENCE [LARGE SCALE GENOMIC DNA]</scope>
    <source>
        <strain evidence="1">CCBAU85039</strain>
    </source>
</reference>
<dbReference type="Proteomes" id="UP000198939">
    <property type="component" value="Unassembled WGS sequence"/>
</dbReference>
<evidence type="ECO:0000313" key="1">
    <source>
        <dbReference type="EMBL" id="SEI10870.1"/>
    </source>
</evidence>
<reference evidence="2 4" key="3">
    <citation type="submission" date="2016-10" db="EMBL/GenBank/DDBJ databases">
        <authorList>
            <person name="Varghese N."/>
            <person name="Submissions S."/>
        </authorList>
    </citation>
    <scope>NUCLEOTIDE SEQUENCE [LARGE SCALE GENOMIC DNA]</scope>
    <source>
        <strain evidence="2 4">CGMCC 1.7071</strain>
    </source>
</reference>
<proteinExistence type="predicted"/>
<dbReference type="AlphaFoldDB" id="A0A1H8S1G9"/>
<sequence length="61" mass="7159">MRRVGYAPSAPGSSRREYGLAPNELKFNAELRVAAFPIFHRFGDFAQSHFFRRLERFRNGR</sequence>